<sequence>MIRTVFVAMAAFSLGVLALDAFQQEQLHERPTWVVDACAPAPGRPADACVFPVEVFAGVAVGQTAYEKGTPDICPAPAVNQRMGAACLTPDPDFITWVALTRADLSKSIYEAGAPLRGPARPAEPFWVGTPGDGVVA</sequence>
<feature type="non-terminal residue" evidence="1">
    <location>
        <position position="137"/>
    </location>
</feature>
<name>A0A0F9P5A2_9ZZZZ</name>
<comment type="caution">
    <text evidence="1">The sequence shown here is derived from an EMBL/GenBank/DDBJ whole genome shotgun (WGS) entry which is preliminary data.</text>
</comment>
<dbReference type="EMBL" id="LAZR01006932">
    <property type="protein sequence ID" value="KKM88632.1"/>
    <property type="molecule type" value="Genomic_DNA"/>
</dbReference>
<reference evidence="1" key="1">
    <citation type="journal article" date="2015" name="Nature">
        <title>Complex archaea that bridge the gap between prokaryotes and eukaryotes.</title>
        <authorList>
            <person name="Spang A."/>
            <person name="Saw J.H."/>
            <person name="Jorgensen S.L."/>
            <person name="Zaremba-Niedzwiedzka K."/>
            <person name="Martijn J."/>
            <person name="Lind A.E."/>
            <person name="van Eijk R."/>
            <person name="Schleper C."/>
            <person name="Guy L."/>
            <person name="Ettema T.J."/>
        </authorList>
    </citation>
    <scope>NUCLEOTIDE SEQUENCE</scope>
</reference>
<gene>
    <name evidence="1" type="ORF">LCGC14_1256740</name>
</gene>
<organism evidence="1">
    <name type="scientific">marine sediment metagenome</name>
    <dbReference type="NCBI Taxonomy" id="412755"/>
    <lineage>
        <taxon>unclassified sequences</taxon>
        <taxon>metagenomes</taxon>
        <taxon>ecological metagenomes</taxon>
    </lineage>
</organism>
<protein>
    <submittedName>
        <fullName evidence="1">Uncharacterized protein</fullName>
    </submittedName>
</protein>
<accession>A0A0F9P5A2</accession>
<evidence type="ECO:0000313" key="1">
    <source>
        <dbReference type="EMBL" id="KKM88632.1"/>
    </source>
</evidence>
<dbReference type="AlphaFoldDB" id="A0A0F9P5A2"/>
<proteinExistence type="predicted"/>